<dbReference type="SUPFAM" id="SSF55961">
    <property type="entry name" value="Bet v1-like"/>
    <property type="match status" value="1"/>
</dbReference>
<dbReference type="Gene3D" id="3.30.530.20">
    <property type="match status" value="1"/>
</dbReference>
<reference evidence="1 2" key="1">
    <citation type="submission" date="2018-11" db="EMBL/GenBank/DDBJ databases">
        <title>Complete genome sequence of Nocardioides baekrokdamisoli strain KCTC 39748.</title>
        <authorList>
            <person name="Kang S.W."/>
            <person name="Lee K.C."/>
            <person name="Kim K.K."/>
            <person name="Kim J.S."/>
            <person name="Kim D.S."/>
            <person name="Ko S.H."/>
            <person name="Yang S.H."/>
            <person name="Shin Y.K."/>
            <person name="Lee J.S."/>
        </authorList>
    </citation>
    <scope>NUCLEOTIDE SEQUENCE [LARGE SCALE GENOMIC DNA]</scope>
    <source>
        <strain evidence="1 2">KCTC 39748</strain>
    </source>
</reference>
<protein>
    <recommendedName>
        <fullName evidence="3">Polyketide cyclase</fullName>
    </recommendedName>
</protein>
<accession>A0A3G9IV89</accession>
<dbReference type="InterPro" id="IPR023393">
    <property type="entry name" value="START-like_dom_sf"/>
</dbReference>
<keyword evidence="2" id="KW-1185">Reference proteome</keyword>
<dbReference type="Proteomes" id="UP000271573">
    <property type="component" value="Chromosome"/>
</dbReference>
<evidence type="ECO:0000313" key="1">
    <source>
        <dbReference type="EMBL" id="BBH16183.1"/>
    </source>
</evidence>
<organism evidence="1 2">
    <name type="scientific">Nocardioides baekrokdamisoli</name>
    <dbReference type="NCBI Taxonomy" id="1804624"/>
    <lineage>
        <taxon>Bacteria</taxon>
        <taxon>Bacillati</taxon>
        <taxon>Actinomycetota</taxon>
        <taxon>Actinomycetes</taxon>
        <taxon>Propionibacteriales</taxon>
        <taxon>Nocardioidaceae</taxon>
        <taxon>Nocardioides</taxon>
    </lineage>
</organism>
<dbReference type="AlphaFoldDB" id="A0A3G9IV89"/>
<dbReference type="InterPro" id="IPR019587">
    <property type="entry name" value="Polyketide_cyclase/dehydratase"/>
</dbReference>
<dbReference type="KEGG" id="nbe:Back2_04700"/>
<evidence type="ECO:0000313" key="2">
    <source>
        <dbReference type="Proteomes" id="UP000271573"/>
    </source>
</evidence>
<proteinExistence type="predicted"/>
<name>A0A3G9IV89_9ACTN</name>
<dbReference type="Pfam" id="PF10604">
    <property type="entry name" value="Polyketide_cyc2"/>
    <property type="match status" value="1"/>
</dbReference>
<sequence length="158" mass="17246">MAAPYLLTSSTVVQAPLEVAFDGVMNAPLEELFPHRAGIIPPVKEVTGQVGPWATVGQTRSVITADGHSNTETLVTYDRAGGNYQYRLSDLTGPLKSLVAGVDGRFTYVPEGTGTRVTWSWTLHPTNGLTRAFLPVMGFFWRQYAAKMWPLYAARLSA</sequence>
<dbReference type="RefSeq" id="WP_164512441.1">
    <property type="nucleotide sequence ID" value="NZ_AP019307.1"/>
</dbReference>
<evidence type="ECO:0008006" key="3">
    <source>
        <dbReference type="Google" id="ProtNLM"/>
    </source>
</evidence>
<dbReference type="EMBL" id="AP019307">
    <property type="protein sequence ID" value="BBH16183.1"/>
    <property type="molecule type" value="Genomic_DNA"/>
</dbReference>
<gene>
    <name evidence="1" type="ORF">Back2_04700</name>
</gene>